<evidence type="ECO:0000313" key="5">
    <source>
        <dbReference type="EMBL" id="KJF38731.1"/>
    </source>
</evidence>
<evidence type="ECO:0000256" key="3">
    <source>
        <dbReference type="SAM" id="SignalP"/>
    </source>
</evidence>
<feature type="domain" description="Mobile element protein CD1107-like" evidence="4">
    <location>
        <begin position="61"/>
        <end position="204"/>
    </location>
</feature>
<feature type="transmembrane region" description="Helical" evidence="2">
    <location>
        <begin position="177"/>
        <end position="196"/>
    </location>
</feature>
<sequence length="247" mass="26931">MNKKRWRKVLGSLAVAGALCMSMSVTAFADGTDPTQEPITDPIFTETETAEEPVTVEEQTPLTPDGNATLVDEVTEEDGKLFYTFQTSNGNYFYLVIDQASTSENVYMLNLIDEEDLLKAIAEADGTESTGTGTSTSTDIGLKDEEPVDSSGTAEPEPSEEPNAEVEPEPEKGSNTILYVILLVIGGGVIGAFYYIKIVKPKKEGNSVEDDMEFYDDEDYVNEDEAAATEDTEPEFEEDEAEPKDGE</sequence>
<dbReference type="RefSeq" id="WP_050006307.1">
    <property type="nucleotide sequence ID" value="NZ_JXXK01000032.1"/>
</dbReference>
<dbReference type="Pfam" id="PF14283">
    <property type="entry name" value="CD1107-like"/>
    <property type="match status" value="1"/>
</dbReference>
<evidence type="ECO:0000313" key="6">
    <source>
        <dbReference type="Proteomes" id="UP000032483"/>
    </source>
</evidence>
<dbReference type="EMBL" id="JXXK01000032">
    <property type="protein sequence ID" value="KJF38731.1"/>
    <property type="molecule type" value="Genomic_DNA"/>
</dbReference>
<feature type="region of interest" description="Disordered" evidence="1">
    <location>
        <begin position="124"/>
        <end position="171"/>
    </location>
</feature>
<proteinExistence type="predicted"/>
<reference evidence="5" key="1">
    <citation type="submission" date="2015-02" db="EMBL/GenBank/DDBJ databases">
        <title>A novel member of the family Ruminococcaceae isolated from human feces.</title>
        <authorList>
            <person name="Shkoporov A.N."/>
            <person name="Chaplin A.V."/>
            <person name="Motuzova O.V."/>
            <person name="Kafarskaia L.I."/>
            <person name="Khokhlova E.V."/>
            <person name="Efimov B.A."/>
        </authorList>
    </citation>
    <scope>NUCLEOTIDE SEQUENCE [LARGE SCALE GENOMIC DNA]</scope>
    <source>
        <strain evidence="5">585-1</strain>
    </source>
</reference>
<keyword evidence="2" id="KW-0472">Membrane</keyword>
<dbReference type="InterPro" id="IPR025376">
    <property type="entry name" value="CD1107-like_dom"/>
</dbReference>
<name>A0A0D8IWU7_9FIRM</name>
<feature type="signal peptide" evidence="3">
    <location>
        <begin position="1"/>
        <end position="29"/>
    </location>
</feature>
<dbReference type="Proteomes" id="UP000032483">
    <property type="component" value="Unassembled WGS sequence"/>
</dbReference>
<feature type="chain" id="PRO_5002330637" description="Mobile element protein CD1107-like domain-containing protein" evidence="3">
    <location>
        <begin position="30"/>
        <end position="247"/>
    </location>
</feature>
<protein>
    <recommendedName>
        <fullName evidence="4">Mobile element protein CD1107-like domain-containing protein</fullName>
    </recommendedName>
</protein>
<evidence type="ECO:0000256" key="2">
    <source>
        <dbReference type="SAM" id="Phobius"/>
    </source>
</evidence>
<keyword evidence="6" id="KW-1185">Reference proteome</keyword>
<comment type="caution">
    <text evidence="5">The sequence shown here is derived from an EMBL/GenBank/DDBJ whole genome shotgun (WGS) entry which is preliminary data.</text>
</comment>
<feature type="compositionally biased region" description="Acidic residues" evidence="1">
    <location>
        <begin position="207"/>
        <end position="247"/>
    </location>
</feature>
<feature type="compositionally biased region" description="Low complexity" evidence="1">
    <location>
        <begin position="127"/>
        <end position="138"/>
    </location>
</feature>
<dbReference type="AlphaFoldDB" id="A0A0D8IWU7"/>
<accession>A0A0D8IWU7</accession>
<evidence type="ECO:0000259" key="4">
    <source>
        <dbReference type="Pfam" id="PF14283"/>
    </source>
</evidence>
<keyword evidence="2" id="KW-0812">Transmembrane</keyword>
<gene>
    <name evidence="5" type="ORF">TQ39_16300</name>
</gene>
<dbReference type="PATRIC" id="fig|1550024.3.peg.3720"/>
<keyword evidence="3" id="KW-0732">Signal</keyword>
<feature type="region of interest" description="Disordered" evidence="1">
    <location>
        <begin position="205"/>
        <end position="247"/>
    </location>
</feature>
<evidence type="ECO:0000256" key="1">
    <source>
        <dbReference type="SAM" id="MobiDB-lite"/>
    </source>
</evidence>
<feature type="compositionally biased region" description="Acidic residues" evidence="1">
    <location>
        <begin position="157"/>
        <end position="168"/>
    </location>
</feature>
<dbReference type="GeneID" id="42858112"/>
<organism evidence="5 6">
    <name type="scientific">Ruthenibacterium lactatiformans</name>
    <dbReference type="NCBI Taxonomy" id="1550024"/>
    <lineage>
        <taxon>Bacteria</taxon>
        <taxon>Bacillati</taxon>
        <taxon>Bacillota</taxon>
        <taxon>Clostridia</taxon>
        <taxon>Eubacteriales</taxon>
        <taxon>Oscillospiraceae</taxon>
        <taxon>Ruthenibacterium</taxon>
    </lineage>
</organism>
<keyword evidence="2" id="KW-1133">Transmembrane helix</keyword>